<accession>A0A1J4JB26</accession>
<dbReference type="GeneID" id="94829905"/>
<dbReference type="VEuPathDB" id="TrichDB:TRFO_10020"/>
<name>A0A1J4JB26_9EUKA</name>
<evidence type="ECO:0000313" key="1">
    <source>
        <dbReference type="EMBL" id="OHS96360.1"/>
    </source>
</evidence>
<gene>
    <name evidence="1" type="ORF">TRFO_10020</name>
</gene>
<sequence length="660" mass="77239">MNFKRPSFSNDLSNLIKKTPNITLEQVLEHPSLSQSIRNEDPELFNFLFPEDQMDLDHPQIPNFDRLIDYALTDINSHPNQYLIYQLNRNAANFLSTSNKKLMTLCTRDKTKRLFRRLRGFIYDSDERILNNPMFVGHFSRIFPMWLVRYKDEFTEKNSFYNDRFSIIHLIEHSIANMPNNKAYSQIITALIQDCFNYIDGEKVISYILCAMKTILPLPDDSDEGFLKIEEFPSVSQIYKNSNSQNYLSSSQNSLNYQFEPISVPNYCQINHVPDIEVDFSKLTDLSHDRKLEKKLQSYSDDDKYWIVYNLISILRNSCDNENICNIFRKVEKDQEIPLDFLLYIAVYGLYSLSVSSEAFKIIDLVLNDPNATIDQELMKKVDEYASLIKFDTLNSNNLPMMVVYSLPVFWNHKYENIQVNKDSQISISRARFNKLAREQLKDKVITNKNGLTLLQLLTPLVLTDPPLSTELNCNYLRVLKKFDERYKKLKNDFYDLEKQKKPANSQKMNDLALEIHEVDRIYLDLVYYKFNYPNPDSPRKNIFEVLLTLFPMNPKLYGTGNREKLERENKEKLNQALKNSQPRSYTNGIVYELANLFNYSCFLTGDNETKFPRIELPQSNYNPEATICDDISIIYKQSKSNRIKTSIKKSVIGGTINGE</sequence>
<protein>
    <submittedName>
        <fullName evidence="1">Uncharacterized protein</fullName>
    </submittedName>
</protein>
<reference evidence="1" key="1">
    <citation type="submission" date="2016-10" db="EMBL/GenBank/DDBJ databases">
        <authorList>
            <person name="Benchimol M."/>
            <person name="Almeida L.G."/>
            <person name="Vasconcelos A.T."/>
            <person name="Perreira-Neves A."/>
            <person name="Rosa I.A."/>
            <person name="Tasca T."/>
            <person name="Bogo M.R."/>
            <person name="de Souza W."/>
        </authorList>
    </citation>
    <scope>NUCLEOTIDE SEQUENCE [LARGE SCALE GENOMIC DNA]</scope>
    <source>
        <strain evidence="1">K</strain>
    </source>
</reference>
<dbReference type="AlphaFoldDB" id="A0A1J4JB26"/>
<dbReference type="Proteomes" id="UP000179807">
    <property type="component" value="Unassembled WGS sequence"/>
</dbReference>
<dbReference type="EMBL" id="MLAK01001182">
    <property type="protein sequence ID" value="OHS96360.1"/>
    <property type="molecule type" value="Genomic_DNA"/>
</dbReference>
<dbReference type="RefSeq" id="XP_068349497.1">
    <property type="nucleotide sequence ID" value="XM_068495201.1"/>
</dbReference>
<keyword evidence="2" id="KW-1185">Reference proteome</keyword>
<comment type="caution">
    <text evidence="1">The sequence shown here is derived from an EMBL/GenBank/DDBJ whole genome shotgun (WGS) entry which is preliminary data.</text>
</comment>
<evidence type="ECO:0000313" key="2">
    <source>
        <dbReference type="Proteomes" id="UP000179807"/>
    </source>
</evidence>
<proteinExistence type="predicted"/>
<organism evidence="1 2">
    <name type="scientific">Tritrichomonas foetus</name>
    <dbReference type="NCBI Taxonomy" id="1144522"/>
    <lineage>
        <taxon>Eukaryota</taxon>
        <taxon>Metamonada</taxon>
        <taxon>Parabasalia</taxon>
        <taxon>Tritrichomonadida</taxon>
        <taxon>Tritrichomonadidae</taxon>
        <taxon>Tritrichomonas</taxon>
    </lineage>
</organism>